<feature type="binding site" evidence="12">
    <location>
        <position position="407"/>
    </location>
    <ligand>
        <name>L-glutamine</name>
        <dbReference type="ChEBI" id="CHEBI:58359"/>
    </ligand>
</feature>
<feature type="domain" description="CTP synthase N-terminal" evidence="14">
    <location>
        <begin position="3"/>
        <end position="270"/>
    </location>
</feature>
<dbReference type="NCBIfam" id="TIGR00337">
    <property type="entry name" value="PyrG"/>
    <property type="match status" value="1"/>
</dbReference>
<evidence type="ECO:0000256" key="5">
    <source>
        <dbReference type="ARBA" id="ARBA00022741"/>
    </source>
</evidence>
<keyword evidence="5 12" id="KW-0547">Nucleotide-binding</keyword>
<dbReference type="InterPro" id="IPR017456">
    <property type="entry name" value="CTP_synthase_N"/>
</dbReference>
<dbReference type="InterPro" id="IPR017926">
    <property type="entry name" value="GATASE"/>
</dbReference>
<evidence type="ECO:0000256" key="3">
    <source>
        <dbReference type="ARBA" id="ARBA00022598"/>
    </source>
</evidence>
<feature type="binding site" evidence="12">
    <location>
        <position position="473"/>
    </location>
    <ligand>
        <name>L-glutamine</name>
        <dbReference type="ChEBI" id="CHEBI:58359"/>
    </ligand>
</feature>
<dbReference type="GO" id="GO:0005524">
    <property type="term" value="F:ATP binding"/>
    <property type="evidence" value="ECO:0007669"/>
    <property type="project" value="UniProtKB-KW"/>
</dbReference>
<comment type="activity regulation">
    <text evidence="12">Allosterically activated by GTP, when glutamine is the substrate; GTP has no effect on the reaction when ammonia is the substrate. The allosteric effector GTP functions by stabilizing the protein conformation that binds the tetrahedral intermediate(s) formed during glutamine hydrolysis. Inhibited by the product CTP, via allosteric rather than competitive inhibition.</text>
</comment>
<comment type="miscellaneous">
    <text evidence="12">CTPSs have evolved a hybrid strategy for distinguishing between UTP and CTP. The overlapping regions of the product feedback inhibitory and substrate sites recognize a common feature in both compounds, the triphosphate moiety. To differentiate isosteric substrate and product pyrimidine rings, an additional pocket far from the expected kinase/ligase catalytic site, specifically recognizes the cytosine and ribose portions of the product inhibitor.</text>
</comment>
<keyword evidence="4 12" id="KW-0479">Metal-binding</keyword>
<feature type="binding site" evidence="12">
    <location>
        <position position="356"/>
    </location>
    <ligand>
        <name>L-glutamine</name>
        <dbReference type="ChEBI" id="CHEBI:58359"/>
    </ligand>
</feature>
<feature type="binding site" evidence="12">
    <location>
        <position position="13"/>
    </location>
    <ligand>
        <name>UTP</name>
        <dbReference type="ChEBI" id="CHEBI:46398"/>
    </ligand>
</feature>
<feature type="binding site" evidence="12">
    <location>
        <position position="245"/>
    </location>
    <ligand>
        <name>ATP</name>
        <dbReference type="ChEBI" id="CHEBI:30616"/>
    </ligand>
</feature>
<name>A0A840L8I7_9BURK</name>
<dbReference type="CDD" id="cd01746">
    <property type="entry name" value="GATase1_CTP_Synthase"/>
    <property type="match status" value="1"/>
</dbReference>
<keyword evidence="6 12" id="KW-0067">ATP-binding</keyword>
<dbReference type="Proteomes" id="UP000562027">
    <property type="component" value="Unassembled WGS sequence"/>
</dbReference>
<feature type="binding site" evidence="12">
    <location>
        <position position="227"/>
    </location>
    <ligand>
        <name>UTP</name>
        <dbReference type="ChEBI" id="CHEBI:46398"/>
    </ligand>
</feature>
<evidence type="ECO:0000259" key="14">
    <source>
        <dbReference type="Pfam" id="PF06418"/>
    </source>
</evidence>
<evidence type="ECO:0000256" key="4">
    <source>
        <dbReference type="ARBA" id="ARBA00022723"/>
    </source>
</evidence>
<comment type="pathway">
    <text evidence="1 12">Pyrimidine metabolism; CTP biosynthesis via de novo pathway; CTP from UDP: step 2/2.</text>
</comment>
<evidence type="ECO:0000259" key="13">
    <source>
        <dbReference type="Pfam" id="PF00117"/>
    </source>
</evidence>
<proteinExistence type="inferred from homology"/>
<gene>
    <name evidence="12" type="primary">pyrG</name>
    <name evidence="15" type="ORF">HNP55_003430</name>
</gene>
<feature type="binding site" evidence="12">
    <location>
        <begin position="151"/>
        <end position="153"/>
    </location>
    <ligand>
        <name>CTP</name>
        <dbReference type="ChEBI" id="CHEBI:37563"/>
        <note>allosteric inhibitor</note>
    </ligand>
</feature>
<reference evidence="15 16" key="1">
    <citation type="submission" date="2020-08" db="EMBL/GenBank/DDBJ databases">
        <title>Functional genomics of gut bacteria from endangered species of beetles.</title>
        <authorList>
            <person name="Carlos-Shanley C."/>
        </authorList>
    </citation>
    <scope>NUCLEOTIDE SEQUENCE [LARGE SCALE GENOMIC DNA]</scope>
    <source>
        <strain evidence="15 16">S00239</strain>
    </source>
</reference>
<dbReference type="HAMAP" id="MF_01227">
    <property type="entry name" value="PyrG"/>
    <property type="match status" value="1"/>
</dbReference>
<keyword evidence="8 12" id="KW-0315">Glutamine amidotransferase</keyword>
<dbReference type="GO" id="GO:0003883">
    <property type="term" value="F:CTP synthase activity"/>
    <property type="evidence" value="ECO:0007669"/>
    <property type="project" value="UniProtKB-UniRule"/>
</dbReference>
<feature type="active site" evidence="12">
    <location>
        <position position="520"/>
    </location>
</feature>
<dbReference type="Gene3D" id="3.40.50.880">
    <property type="match status" value="1"/>
</dbReference>
<accession>A0A840L8I7</accession>
<dbReference type="GO" id="GO:0042802">
    <property type="term" value="F:identical protein binding"/>
    <property type="evidence" value="ECO:0007669"/>
    <property type="project" value="TreeGrafter"/>
</dbReference>
<feature type="active site" description="Nucleophile; for glutamine hydrolysis" evidence="12">
    <location>
        <position position="383"/>
    </location>
</feature>
<feature type="region of interest" description="Amidoligase domain" evidence="12">
    <location>
        <begin position="1"/>
        <end position="270"/>
    </location>
</feature>
<dbReference type="EMBL" id="JACHLP010000007">
    <property type="protein sequence ID" value="MBB4844884.1"/>
    <property type="molecule type" value="Genomic_DNA"/>
</dbReference>
<evidence type="ECO:0000256" key="6">
    <source>
        <dbReference type="ARBA" id="ARBA00022840"/>
    </source>
</evidence>
<dbReference type="EC" id="6.3.4.2" evidence="12"/>
<dbReference type="GO" id="GO:0097268">
    <property type="term" value="C:cytoophidium"/>
    <property type="evidence" value="ECO:0007669"/>
    <property type="project" value="UniProtKB-ARBA"/>
</dbReference>
<dbReference type="GO" id="GO:0046872">
    <property type="term" value="F:metal ion binding"/>
    <property type="evidence" value="ECO:0007669"/>
    <property type="project" value="UniProtKB-KW"/>
</dbReference>
<dbReference type="InterPro" id="IPR004468">
    <property type="entry name" value="CTP_synthase"/>
</dbReference>
<sequence length="548" mass="60813">MTKYVYVTGGVVSSLGKGIASASLAAILESRGLKVTLIKLDPYINVDPGTMSPFQHGEVFVTEDGAETDLDLGHYERFITTRMKRANNFTTGQIYMSVLEKERRGDYLGKTVQVIPHITNEIQDFVRRGAGAGTPEAVDVAIVEIGGTVGDIESLPFLEAARQMSLKAGPNNVAFVHLTYVPWIAAAGELKTKPTQHTVQKLREIGIQPDALLCRADRRIPDDEREKISLFTNVPEYGVISMWDVNTIYKVPRMLHEQGLDQLICTKLQLNTRSTDLKRWDTLVHEVENPARDITIAMCGKYTDLSDSYKSLNEALRHAGIHNHARVNIEYVDSELLTAENISQLAQFDAVLVPGGFGKRGVEGKILAAQYAREHKLPYLGICLGMQVATIEYARHLAGLTGANSTEFDPETPHPVIALIDEWQDADGSIQKRDEKSDLGGTMRLGAQSSDVAPGTLAHDIYGPVVTERHRHRYEANEKYLERLQNAGLVISAITQREKLTEMVELPRTVHPWYVGVQFHPEFKSTPWDGHPLFTAFIKAALEHKAAA</sequence>
<comment type="function">
    <text evidence="11 12">Catalyzes the ATP-dependent amination of UTP to CTP with either L-glutamine or ammonia as the source of nitrogen. Regulates intracellular CTP levels through interactions with the four ribonucleotide triphosphates.</text>
</comment>
<evidence type="ECO:0000256" key="7">
    <source>
        <dbReference type="ARBA" id="ARBA00022842"/>
    </source>
</evidence>
<dbReference type="Pfam" id="PF06418">
    <property type="entry name" value="CTP_synth_N"/>
    <property type="match status" value="1"/>
</dbReference>
<dbReference type="AlphaFoldDB" id="A0A840L8I7"/>
<dbReference type="GO" id="GO:0005829">
    <property type="term" value="C:cytosol"/>
    <property type="evidence" value="ECO:0007669"/>
    <property type="project" value="TreeGrafter"/>
</dbReference>
<dbReference type="GO" id="GO:0044210">
    <property type="term" value="P:'de novo' CTP biosynthetic process"/>
    <property type="evidence" value="ECO:0007669"/>
    <property type="project" value="UniProtKB-UniRule"/>
</dbReference>
<protein>
    <recommendedName>
        <fullName evidence="12">CTP synthase</fullName>
        <ecNumber evidence="12">6.3.4.2</ecNumber>
    </recommendedName>
    <alternativeName>
        <fullName evidence="12">Cytidine 5'-triphosphate synthase</fullName>
    </alternativeName>
    <alternativeName>
        <fullName evidence="12">Cytidine triphosphate synthetase</fullName>
        <shortName evidence="12">CTP synthetase</shortName>
        <shortName evidence="12">CTPS</shortName>
    </alternativeName>
    <alternativeName>
        <fullName evidence="12">UTP--ammonia ligase</fullName>
    </alternativeName>
</protein>
<evidence type="ECO:0000256" key="8">
    <source>
        <dbReference type="ARBA" id="ARBA00022962"/>
    </source>
</evidence>
<keyword evidence="3 12" id="KW-0436">Ligase</keyword>
<dbReference type="InterPro" id="IPR029062">
    <property type="entry name" value="Class_I_gatase-like"/>
</dbReference>
<dbReference type="Pfam" id="PF00117">
    <property type="entry name" value="GATase"/>
    <property type="match status" value="1"/>
</dbReference>
<dbReference type="GO" id="GO:0019856">
    <property type="term" value="P:pyrimidine nucleobase biosynthetic process"/>
    <property type="evidence" value="ECO:0007669"/>
    <property type="project" value="TreeGrafter"/>
</dbReference>
<dbReference type="SUPFAM" id="SSF52317">
    <property type="entry name" value="Class I glutamine amidotransferase-like"/>
    <property type="match status" value="1"/>
</dbReference>
<evidence type="ECO:0000256" key="12">
    <source>
        <dbReference type="HAMAP-Rule" id="MF_01227"/>
    </source>
</evidence>
<feature type="binding site" evidence="12">
    <location>
        <position position="71"/>
    </location>
    <ligand>
        <name>Mg(2+)</name>
        <dbReference type="ChEBI" id="CHEBI:18420"/>
    </ligand>
</feature>
<feature type="binding site" evidence="12">
    <location>
        <begin position="14"/>
        <end position="19"/>
    </location>
    <ligand>
        <name>ATP</name>
        <dbReference type="ChEBI" id="CHEBI:30616"/>
    </ligand>
</feature>
<evidence type="ECO:0000313" key="16">
    <source>
        <dbReference type="Proteomes" id="UP000562027"/>
    </source>
</evidence>
<dbReference type="UniPathway" id="UPA00159">
    <property type="reaction ID" value="UER00277"/>
</dbReference>
<feature type="binding site" evidence="12">
    <location>
        <begin position="384"/>
        <end position="387"/>
    </location>
    <ligand>
        <name>L-glutamine</name>
        <dbReference type="ChEBI" id="CHEBI:58359"/>
    </ligand>
</feature>
<dbReference type="InterPro" id="IPR033828">
    <property type="entry name" value="GATase1_CTP_Synthase"/>
</dbReference>
<comment type="similarity">
    <text evidence="2 12">Belongs to the CTP synthase family.</text>
</comment>
<dbReference type="RefSeq" id="WP_184302013.1">
    <property type="nucleotide sequence ID" value="NZ_JACHLP010000007.1"/>
</dbReference>
<dbReference type="PANTHER" id="PTHR11550">
    <property type="entry name" value="CTP SYNTHASE"/>
    <property type="match status" value="1"/>
</dbReference>
<dbReference type="FunFam" id="3.40.50.880:FF:000002">
    <property type="entry name" value="CTP synthase"/>
    <property type="match status" value="1"/>
</dbReference>
<feature type="domain" description="Glutamine amidotransferase" evidence="13">
    <location>
        <begin position="305"/>
        <end position="539"/>
    </location>
</feature>
<feature type="binding site" evidence="12">
    <location>
        <position position="71"/>
    </location>
    <ligand>
        <name>ATP</name>
        <dbReference type="ChEBI" id="CHEBI:30616"/>
    </ligand>
</feature>
<dbReference type="SUPFAM" id="SSF52540">
    <property type="entry name" value="P-loop containing nucleoside triphosphate hydrolases"/>
    <property type="match status" value="1"/>
</dbReference>
<comment type="catalytic activity">
    <reaction evidence="10 12">
        <text>UTP + L-glutamine + ATP + H2O = CTP + L-glutamate + ADP + phosphate + 2 H(+)</text>
        <dbReference type="Rhea" id="RHEA:26426"/>
        <dbReference type="ChEBI" id="CHEBI:15377"/>
        <dbReference type="ChEBI" id="CHEBI:15378"/>
        <dbReference type="ChEBI" id="CHEBI:29985"/>
        <dbReference type="ChEBI" id="CHEBI:30616"/>
        <dbReference type="ChEBI" id="CHEBI:37563"/>
        <dbReference type="ChEBI" id="CHEBI:43474"/>
        <dbReference type="ChEBI" id="CHEBI:46398"/>
        <dbReference type="ChEBI" id="CHEBI:58359"/>
        <dbReference type="ChEBI" id="CHEBI:456216"/>
        <dbReference type="EC" id="6.3.4.2"/>
    </reaction>
</comment>
<dbReference type="PANTHER" id="PTHR11550:SF0">
    <property type="entry name" value="CTP SYNTHASE-RELATED"/>
    <property type="match status" value="1"/>
</dbReference>
<comment type="caution">
    <text evidence="15">The sequence shown here is derived from an EMBL/GenBank/DDBJ whole genome shotgun (WGS) entry which is preliminary data.</text>
</comment>
<comment type="caution">
    <text evidence="12">Lacks conserved residue(s) required for the propagation of feature annotation.</text>
</comment>
<feature type="binding site" evidence="12">
    <location>
        <begin position="191"/>
        <end position="196"/>
    </location>
    <ligand>
        <name>CTP</name>
        <dbReference type="ChEBI" id="CHEBI:37563"/>
        <note>allosteric inhibitor</note>
    </ligand>
</feature>
<evidence type="ECO:0000256" key="11">
    <source>
        <dbReference type="ARBA" id="ARBA00059148"/>
    </source>
</evidence>
<dbReference type="Gene3D" id="3.40.50.300">
    <property type="entry name" value="P-loop containing nucleotide triphosphate hydrolases"/>
    <property type="match status" value="1"/>
</dbReference>
<dbReference type="CDD" id="cd03113">
    <property type="entry name" value="CTPS_N"/>
    <property type="match status" value="1"/>
</dbReference>
<keyword evidence="16" id="KW-1185">Reference proteome</keyword>
<comment type="catalytic activity">
    <reaction evidence="12">
        <text>UTP + NH4(+) + ATP = CTP + ADP + phosphate + 2 H(+)</text>
        <dbReference type="Rhea" id="RHEA:16597"/>
        <dbReference type="ChEBI" id="CHEBI:15378"/>
        <dbReference type="ChEBI" id="CHEBI:28938"/>
        <dbReference type="ChEBI" id="CHEBI:30616"/>
        <dbReference type="ChEBI" id="CHEBI:37563"/>
        <dbReference type="ChEBI" id="CHEBI:43474"/>
        <dbReference type="ChEBI" id="CHEBI:46398"/>
        <dbReference type="ChEBI" id="CHEBI:456216"/>
    </reaction>
</comment>
<evidence type="ECO:0000256" key="10">
    <source>
        <dbReference type="ARBA" id="ARBA00047781"/>
    </source>
</evidence>
<evidence type="ECO:0000313" key="15">
    <source>
        <dbReference type="EMBL" id="MBB4844884.1"/>
    </source>
</evidence>
<evidence type="ECO:0000256" key="9">
    <source>
        <dbReference type="ARBA" id="ARBA00022975"/>
    </source>
</evidence>
<dbReference type="FunFam" id="3.40.50.300:FF:000009">
    <property type="entry name" value="CTP synthase"/>
    <property type="match status" value="1"/>
</dbReference>
<comment type="subunit">
    <text evidence="12">Homotetramer.</text>
</comment>
<feature type="binding site" evidence="12">
    <location>
        <position position="144"/>
    </location>
    <ligand>
        <name>Mg(2+)</name>
        <dbReference type="ChEBI" id="CHEBI:18420"/>
    </ligand>
</feature>
<feature type="binding site" evidence="12">
    <location>
        <position position="227"/>
    </location>
    <ligand>
        <name>CTP</name>
        <dbReference type="ChEBI" id="CHEBI:37563"/>
        <note>allosteric inhibitor</note>
    </ligand>
</feature>
<feature type="binding site" evidence="12">
    <location>
        <begin position="191"/>
        <end position="196"/>
    </location>
    <ligand>
        <name>UTP</name>
        <dbReference type="ChEBI" id="CHEBI:46398"/>
    </ligand>
</feature>
<keyword evidence="9 12" id="KW-0665">Pyrimidine biosynthesis</keyword>
<dbReference type="NCBIfam" id="NF003792">
    <property type="entry name" value="PRK05380.1"/>
    <property type="match status" value="1"/>
</dbReference>
<keyword evidence="7 12" id="KW-0460">Magnesium</keyword>
<evidence type="ECO:0000256" key="1">
    <source>
        <dbReference type="ARBA" id="ARBA00005171"/>
    </source>
</evidence>
<feature type="active site" evidence="12">
    <location>
        <position position="522"/>
    </location>
</feature>
<dbReference type="PROSITE" id="PS51273">
    <property type="entry name" value="GATASE_TYPE_1"/>
    <property type="match status" value="1"/>
</dbReference>
<feature type="binding site" evidence="12">
    <location>
        <position position="13"/>
    </location>
    <ligand>
        <name>CTP</name>
        <dbReference type="ChEBI" id="CHEBI:37563"/>
        <note>allosteric inhibitor</note>
    </ligand>
</feature>
<comment type="catalytic activity">
    <reaction evidence="12">
        <text>L-glutamine + H2O = L-glutamate + NH4(+)</text>
        <dbReference type="Rhea" id="RHEA:15889"/>
        <dbReference type="ChEBI" id="CHEBI:15377"/>
        <dbReference type="ChEBI" id="CHEBI:28938"/>
        <dbReference type="ChEBI" id="CHEBI:29985"/>
        <dbReference type="ChEBI" id="CHEBI:58359"/>
    </reaction>
</comment>
<evidence type="ECO:0000256" key="2">
    <source>
        <dbReference type="ARBA" id="ARBA00007533"/>
    </source>
</evidence>
<organism evidence="15 16">
    <name type="scientific">Roseateles oligotrophus</name>
    <dbReference type="NCBI Taxonomy" id="1769250"/>
    <lineage>
        <taxon>Bacteria</taxon>
        <taxon>Pseudomonadati</taxon>
        <taxon>Pseudomonadota</taxon>
        <taxon>Betaproteobacteria</taxon>
        <taxon>Burkholderiales</taxon>
        <taxon>Sphaerotilaceae</taxon>
        <taxon>Roseateles</taxon>
    </lineage>
</organism>
<dbReference type="InterPro" id="IPR027417">
    <property type="entry name" value="P-loop_NTPase"/>
</dbReference>